<feature type="chain" id="PRO_5030542837" evidence="2">
    <location>
        <begin position="28"/>
        <end position="240"/>
    </location>
</feature>
<gene>
    <name evidence="3" type="ORF">DBRI00130_LOCUS35208</name>
</gene>
<accession>A0A7S4VRG1</accession>
<evidence type="ECO:0000256" key="2">
    <source>
        <dbReference type="SAM" id="SignalP"/>
    </source>
</evidence>
<evidence type="ECO:0000313" key="3">
    <source>
        <dbReference type="EMBL" id="CAE4645621.1"/>
    </source>
</evidence>
<proteinExistence type="predicted"/>
<feature type="compositionally biased region" description="Polar residues" evidence="1">
    <location>
        <begin position="37"/>
        <end position="52"/>
    </location>
</feature>
<evidence type="ECO:0000256" key="1">
    <source>
        <dbReference type="SAM" id="MobiDB-lite"/>
    </source>
</evidence>
<keyword evidence="2" id="KW-0732">Signal</keyword>
<feature type="region of interest" description="Disordered" evidence="1">
    <location>
        <begin position="37"/>
        <end position="59"/>
    </location>
</feature>
<protein>
    <submittedName>
        <fullName evidence="3">Uncharacterized protein</fullName>
    </submittedName>
</protein>
<sequence>MQKKTKRRMCTKTTALFLLLLTSLLKGNIDNLSNQTNTDSLAESCPSRSITPEGQCHGRKLKPNEIHDGFSDRLDDLSRENECGASEFTQSLKEYHNDDVAASGILPDDISFYEESLLESYNNYSMERPQIEISPGQYMPLRGSEETWYAIQSGECSSACCTVCNLKLLCISDADLVLCPDCRVLSPLNADRVQLFSDQSGDRKVSRFSFSSPCKVSSPPVGGVGLGVKENEVRWITGRL</sequence>
<organism evidence="3">
    <name type="scientific">Ditylum brightwellii</name>
    <dbReference type="NCBI Taxonomy" id="49249"/>
    <lineage>
        <taxon>Eukaryota</taxon>
        <taxon>Sar</taxon>
        <taxon>Stramenopiles</taxon>
        <taxon>Ochrophyta</taxon>
        <taxon>Bacillariophyta</taxon>
        <taxon>Mediophyceae</taxon>
        <taxon>Lithodesmiophycidae</taxon>
        <taxon>Lithodesmiales</taxon>
        <taxon>Lithodesmiaceae</taxon>
        <taxon>Ditylum</taxon>
    </lineage>
</organism>
<reference evidence="3" key="1">
    <citation type="submission" date="2021-01" db="EMBL/GenBank/DDBJ databases">
        <authorList>
            <person name="Corre E."/>
            <person name="Pelletier E."/>
            <person name="Niang G."/>
            <person name="Scheremetjew M."/>
            <person name="Finn R."/>
            <person name="Kale V."/>
            <person name="Holt S."/>
            <person name="Cochrane G."/>
            <person name="Meng A."/>
            <person name="Brown T."/>
            <person name="Cohen L."/>
        </authorList>
    </citation>
    <scope>NUCLEOTIDE SEQUENCE</scope>
    <source>
        <strain evidence="3">GSO104</strain>
    </source>
</reference>
<feature type="signal peptide" evidence="2">
    <location>
        <begin position="1"/>
        <end position="27"/>
    </location>
</feature>
<dbReference type="EMBL" id="HBNS01045504">
    <property type="protein sequence ID" value="CAE4645621.1"/>
    <property type="molecule type" value="Transcribed_RNA"/>
</dbReference>
<dbReference type="AlphaFoldDB" id="A0A7S4VRG1"/>
<name>A0A7S4VRG1_9STRA</name>